<dbReference type="PANTHER" id="PTHR48085:SF5">
    <property type="entry name" value="CADMIUM_ZINC-TRANSPORTING ATPASE HMA4-RELATED"/>
    <property type="match status" value="1"/>
</dbReference>
<dbReference type="PANTHER" id="PTHR48085">
    <property type="entry name" value="CADMIUM/ZINC-TRANSPORTING ATPASE HMA2-RELATED"/>
    <property type="match status" value="1"/>
</dbReference>
<feature type="transmembrane region" description="Helical" evidence="10">
    <location>
        <begin position="40"/>
        <end position="61"/>
    </location>
</feature>
<dbReference type="InterPro" id="IPR051014">
    <property type="entry name" value="Cation_Transport_ATPase_IB"/>
</dbReference>
<dbReference type="SUPFAM" id="SSF81653">
    <property type="entry name" value="Calcium ATPase, transduction domain A"/>
    <property type="match status" value="1"/>
</dbReference>
<dbReference type="AlphaFoldDB" id="A0A7C9NN13"/>
<dbReference type="InterPro" id="IPR023214">
    <property type="entry name" value="HAD_sf"/>
</dbReference>
<feature type="transmembrane region" description="Helical" evidence="10">
    <location>
        <begin position="614"/>
        <end position="633"/>
    </location>
</feature>
<dbReference type="GO" id="GO:0015086">
    <property type="term" value="F:cadmium ion transmembrane transporter activity"/>
    <property type="evidence" value="ECO:0007669"/>
    <property type="project" value="TreeGrafter"/>
</dbReference>
<dbReference type="GO" id="GO:0016887">
    <property type="term" value="F:ATP hydrolysis activity"/>
    <property type="evidence" value="ECO:0007669"/>
    <property type="project" value="InterPro"/>
</dbReference>
<dbReference type="InterPro" id="IPR018303">
    <property type="entry name" value="ATPase_P-typ_P_site"/>
</dbReference>
<dbReference type="NCBIfam" id="TIGR01494">
    <property type="entry name" value="ATPase_P-type"/>
    <property type="match status" value="1"/>
</dbReference>
<evidence type="ECO:0000256" key="10">
    <source>
        <dbReference type="RuleBase" id="RU362081"/>
    </source>
</evidence>
<reference evidence="12" key="1">
    <citation type="submission" date="2018-08" db="EMBL/GenBank/DDBJ databases">
        <title>Murine metabolic-syndrome-specific gut microbial biobank.</title>
        <authorList>
            <person name="Liu C."/>
        </authorList>
    </citation>
    <scope>NUCLEOTIDE SEQUENCE [LARGE SCALE GENOMIC DNA]</scope>
    <source>
        <strain evidence="12">Z82</strain>
    </source>
</reference>
<dbReference type="NCBIfam" id="TIGR01525">
    <property type="entry name" value="ATPase-IB_hvy"/>
    <property type="match status" value="1"/>
</dbReference>
<dbReference type="GO" id="GO:0046872">
    <property type="term" value="F:metal ion binding"/>
    <property type="evidence" value="ECO:0007669"/>
    <property type="project" value="UniProtKB-KW"/>
</dbReference>
<dbReference type="GO" id="GO:0016463">
    <property type="term" value="F:P-type zinc transporter activity"/>
    <property type="evidence" value="ECO:0007669"/>
    <property type="project" value="UniProtKB-EC"/>
</dbReference>
<keyword evidence="4 10" id="KW-0479">Metal-binding</keyword>
<dbReference type="Gene3D" id="3.40.1110.10">
    <property type="entry name" value="Calcium-transporting ATPase, cytoplasmic domain N"/>
    <property type="match status" value="1"/>
</dbReference>
<sequence length="644" mass="68340">MNKKQKRMRNRIIVALALFACAWAVETFAPLEAWTGSETGALWVEFALFLVPYLVAGYDVVLKAFRNIGHGQVFDEDFLMTVATIGAFALVLFPSSEPHMAEGAAVMLFFQVGELFQSYAVGKSRESIAELMDIAPDYANVERDGRLVQVDPYELSPGDVIVVKPGERVPLDGIVTSGTSQMDTSSLTGESVPRTVRDGDEVISGCVNMTGVLTVAVTKPFAQSTVSRILELVENASDKKARTESFITRFARYYTPAVVGVAAALAVLPPLLLGQPWETWVERGLVFLVVSCPCALVISVPLSFFGGIGGASRAGVLVKGSNYLEALAHAKVVAFDKTGTLTSGTFEVVSVKPAAGRTAEELLETAALAESFSDHPIALSVRRAARRETDGSRVRDAQEFGGHGVSAVVDGAAVLVGNDKLMAEHAVDFVADDAVGTVLYVAVDGSFAGSIVIADRIKPQSAQAIADLHKEGIRRTVMLTGDRADVARAIAERLGLDDVRSQLLPQQKVEQVEMLLAEVHGQGRGRDTLAFVGDGINDAPVLMRADVGVAMGALGSDAAIEAADVVLMDDDPVSIARAVNIAKKTLSIVWQNIVFALGVKFAVLALASLGLANMWMAVFADVGVAVIAILNAMRAMNAPRKPIG</sequence>
<keyword evidence="10" id="KW-0547">Nucleotide-binding</keyword>
<evidence type="ECO:0000256" key="8">
    <source>
        <dbReference type="ARBA" id="ARBA00039097"/>
    </source>
</evidence>
<dbReference type="InterPro" id="IPR023298">
    <property type="entry name" value="ATPase_P-typ_TM_dom_sf"/>
</dbReference>
<evidence type="ECO:0000256" key="2">
    <source>
        <dbReference type="ARBA" id="ARBA00006024"/>
    </source>
</evidence>
<dbReference type="SUPFAM" id="SSF81665">
    <property type="entry name" value="Calcium ATPase, transmembrane domain M"/>
    <property type="match status" value="1"/>
</dbReference>
<dbReference type="InterPro" id="IPR027256">
    <property type="entry name" value="P-typ_ATPase_IB"/>
</dbReference>
<organism evidence="12">
    <name type="scientific">Muribaculaceae bacterium Z82</name>
    <dbReference type="NCBI Taxonomy" id="2304548"/>
    <lineage>
        <taxon>Bacteria</taxon>
        <taxon>Pseudomonadati</taxon>
        <taxon>Bacteroidota</taxon>
        <taxon>Bacteroidia</taxon>
        <taxon>Bacteroidales</taxon>
        <taxon>Muribaculaceae</taxon>
    </lineage>
</organism>
<gene>
    <name evidence="12" type="primary">cadA</name>
    <name evidence="12" type="ORF">D1639_10400</name>
</gene>
<comment type="caution">
    <text evidence="12">The sequence shown here is derived from an EMBL/GenBank/DDBJ whole genome shotgun (WGS) entry which is preliminary data.</text>
</comment>
<evidence type="ECO:0000256" key="4">
    <source>
        <dbReference type="ARBA" id="ARBA00022723"/>
    </source>
</evidence>
<evidence type="ECO:0000256" key="3">
    <source>
        <dbReference type="ARBA" id="ARBA00022692"/>
    </source>
</evidence>
<comment type="similarity">
    <text evidence="2 10">Belongs to the cation transport ATPase (P-type) (TC 3.A.3) family. Type IB subfamily.</text>
</comment>
<keyword evidence="6 10" id="KW-1133">Transmembrane helix</keyword>
<dbReference type="GO" id="GO:0005524">
    <property type="term" value="F:ATP binding"/>
    <property type="evidence" value="ECO:0007669"/>
    <property type="project" value="UniProtKB-UniRule"/>
</dbReference>
<comment type="subcellular location">
    <subcellularLocation>
        <location evidence="10">Cell membrane</location>
    </subcellularLocation>
    <subcellularLocation>
        <location evidence="1">Membrane</location>
    </subcellularLocation>
</comment>
<comment type="catalytic activity">
    <reaction evidence="9">
        <text>Zn(2+)(in) + ATP + H2O = Zn(2+)(out) + ADP + phosphate + H(+)</text>
        <dbReference type="Rhea" id="RHEA:20621"/>
        <dbReference type="ChEBI" id="CHEBI:15377"/>
        <dbReference type="ChEBI" id="CHEBI:15378"/>
        <dbReference type="ChEBI" id="CHEBI:29105"/>
        <dbReference type="ChEBI" id="CHEBI:30616"/>
        <dbReference type="ChEBI" id="CHEBI:43474"/>
        <dbReference type="ChEBI" id="CHEBI:456216"/>
        <dbReference type="EC" id="7.2.2.12"/>
    </reaction>
</comment>
<dbReference type="SFLD" id="SFLDF00027">
    <property type="entry name" value="p-type_atpase"/>
    <property type="match status" value="1"/>
</dbReference>
<keyword evidence="3 10" id="KW-0812">Transmembrane</keyword>
<keyword evidence="7 10" id="KW-0472">Membrane</keyword>
<keyword evidence="10" id="KW-1003">Cell membrane</keyword>
<dbReference type="InterPro" id="IPR044492">
    <property type="entry name" value="P_typ_ATPase_HD_dom"/>
</dbReference>
<evidence type="ECO:0000313" key="12">
    <source>
        <dbReference type="EMBL" id="NBI35427.1"/>
    </source>
</evidence>
<dbReference type="SFLD" id="SFLDG00002">
    <property type="entry name" value="C1.7:_P-type_atpase_like"/>
    <property type="match status" value="1"/>
</dbReference>
<dbReference type="PRINTS" id="PR00119">
    <property type="entry name" value="CATATPASE"/>
</dbReference>
<dbReference type="NCBIfam" id="TIGR01512">
    <property type="entry name" value="ATPase-IB2_Cd"/>
    <property type="match status" value="1"/>
</dbReference>
<feature type="transmembrane region" description="Helical" evidence="10">
    <location>
        <begin position="285"/>
        <end position="305"/>
    </location>
</feature>
<dbReference type="SFLD" id="SFLDS00003">
    <property type="entry name" value="Haloacid_Dehalogenase"/>
    <property type="match status" value="1"/>
</dbReference>
<name>A0A7C9NN13_9BACT</name>
<dbReference type="InterPro" id="IPR023299">
    <property type="entry name" value="ATPase_P-typ_cyto_dom_N"/>
</dbReference>
<feature type="transmembrane region" description="Helical" evidence="10">
    <location>
        <begin position="588"/>
        <end position="608"/>
    </location>
</feature>
<dbReference type="PROSITE" id="PS00154">
    <property type="entry name" value="ATPASE_E1_E2"/>
    <property type="match status" value="1"/>
</dbReference>
<dbReference type="SUPFAM" id="SSF56784">
    <property type="entry name" value="HAD-like"/>
    <property type="match status" value="1"/>
</dbReference>
<dbReference type="InterPro" id="IPR001757">
    <property type="entry name" value="P_typ_ATPase"/>
</dbReference>
<evidence type="ECO:0000256" key="6">
    <source>
        <dbReference type="ARBA" id="ARBA00022989"/>
    </source>
</evidence>
<dbReference type="GO" id="GO:0005886">
    <property type="term" value="C:plasma membrane"/>
    <property type="evidence" value="ECO:0007669"/>
    <property type="project" value="UniProtKB-SubCell"/>
</dbReference>
<evidence type="ECO:0000256" key="7">
    <source>
        <dbReference type="ARBA" id="ARBA00023136"/>
    </source>
</evidence>
<dbReference type="Gene3D" id="3.40.50.1000">
    <property type="entry name" value="HAD superfamily/HAD-like"/>
    <property type="match status" value="1"/>
</dbReference>
<evidence type="ECO:0000256" key="5">
    <source>
        <dbReference type="ARBA" id="ARBA00022967"/>
    </source>
</evidence>
<proteinExistence type="inferred from homology"/>
<keyword evidence="5" id="KW-1278">Translocase</keyword>
<dbReference type="EC" id="7.2.2.12" evidence="8"/>
<dbReference type="FunFam" id="2.70.150.10:FF:000002">
    <property type="entry name" value="Copper-transporting ATPase 1, putative"/>
    <property type="match status" value="1"/>
</dbReference>
<evidence type="ECO:0000259" key="11">
    <source>
        <dbReference type="Pfam" id="PF00122"/>
    </source>
</evidence>
<dbReference type="Pfam" id="PF00122">
    <property type="entry name" value="E1-E2_ATPase"/>
    <property type="match status" value="1"/>
</dbReference>
<dbReference type="InterPro" id="IPR008250">
    <property type="entry name" value="ATPase_P-typ_transduc_dom_A_sf"/>
</dbReference>
<evidence type="ECO:0000256" key="1">
    <source>
        <dbReference type="ARBA" id="ARBA00004370"/>
    </source>
</evidence>
<feature type="domain" description="P-type ATPase A" evidence="11">
    <location>
        <begin position="135"/>
        <end position="234"/>
    </location>
</feature>
<protein>
    <recommendedName>
        <fullName evidence="8">P-type Zn(2+) transporter</fullName>
        <ecNumber evidence="8">7.2.2.12</ecNumber>
    </recommendedName>
</protein>
<dbReference type="Gene3D" id="2.70.150.10">
    <property type="entry name" value="Calcium-transporting ATPase, cytoplasmic transduction domain A"/>
    <property type="match status" value="1"/>
</dbReference>
<dbReference type="EMBL" id="QWKH01000119">
    <property type="protein sequence ID" value="NBI35427.1"/>
    <property type="molecule type" value="Genomic_DNA"/>
</dbReference>
<dbReference type="InterPro" id="IPR059000">
    <property type="entry name" value="ATPase_P-type_domA"/>
</dbReference>
<dbReference type="InterPro" id="IPR036412">
    <property type="entry name" value="HAD-like_sf"/>
</dbReference>
<accession>A0A7C9NN13</accession>
<evidence type="ECO:0000256" key="9">
    <source>
        <dbReference type="ARBA" id="ARBA00047308"/>
    </source>
</evidence>
<keyword evidence="12" id="KW-0378">Hydrolase</keyword>
<dbReference type="Pfam" id="PF00702">
    <property type="entry name" value="Hydrolase"/>
    <property type="match status" value="1"/>
</dbReference>
<keyword evidence="10" id="KW-0067">ATP-binding</keyword>
<feature type="transmembrane region" description="Helical" evidence="10">
    <location>
        <begin position="253"/>
        <end position="273"/>
    </location>
</feature>